<keyword evidence="3" id="KW-0472">Membrane</keyword>
<dbReference type="PANTHER" id="PTHR33392:SF6">
    <property type="entry name" value="POLYISOPRENYL-TEICHOIC ACID--PEPTIDOGLYCAN TEICHOIC ACID TRANSFERASE TAGU"/>
    <property type="match status" value="1"/>
</dbReference>
<dbReference type="Proteomes" id="UP000283297">
    <property type="component" value="Unassembled WGS sequence"/>
</dbReference>
<keyword evidence="3" id="KW-0812">Transmembrane</keyword>
<feature type="region of interest" description="Disordered" evidence="2">
    <location>
        <begin position="360"/>
        <end position="408"/>
    </location>
</feature>
<keyword evidence="3" id="KW-1133">Transmembrane helix</keyword>
<sequence length="408" mass="44898">MAKKRKKKRNGKKKIILFVFEILLLLVVLGVLAIYNSTLGRINYKDKLTDSQAGINDDLHEETRKTMHGYLNIALFGLDTREPGDYKSSNSDCIMVASLNYDTNDVQLVSVYRDTYLSVGNGKYFKANSAFARGGVEQAVKMLNSNLDLNITKYVCVDWKALIEVIDKLGGIDLNLTSEEVKYVNFYVGETAGTTGNSADYLKGSGSLHLNGVQATSYARIRYTAGDDYMRASRQRIVLQAILDKAKGEDIATLTSMCTAVMDDISTNFSATEILGLAKDVTSYNIANTTGFPFELTTKIMSGSGDTVIPIDLANNVDQLHKFLFKDEAYEVSDTVQSISKRIEDKTGVSSKSEAVNTSKYNNTVGVDGTTSMKEKNKTTTEQTNQNDSSDSESTNSNSNSNKKTSKY</sequence>
<comment type="caution">
    <text evidence="5">The sequence shown here is derived from an EMBL/GenBank/DDBJ whole genome shotgun (WGS) entry which is preliminary data.</text>
</comment>
<evidence type="ECO:0000313" key="5">
    <source>
        <dbReference type="EMBL" id="RHL29854.1"/>
    </source>
</evidence>
<dbReference type="PANTHER" id="PTHR33392">
    <property type="entry name" value="POLYISOPRENYL-TEICHOIC ACID--PEPTIDOGLYCAN TEICHOIC ACID TRANSFERASE TAGU"/>
    <property type="match status" value="1"/>
</dbReference>
<accession>A0A415K0R1</accession>
<comment type="similarity">
    <text evidence="1">Belongs to the LytR/CpsA/Psr (LCP) family.</text>
</comment>
<dbReference type="RefSeq" id="WP_118369507.1">
    <property type="nucleotide sequence ID" value="NZ_QRON01000002.1"/>
</dbReference>
<dbReference type="Pfam" id="PF03816">
    <property type="entry name" value="LytR_cpsA_psr"/>
    <property type="match status" value="1"/>
</dbReference>
<evidence type="ECO:0000256" key="1">
    <source>
        <dbReference type="ARBA" id="ARBA00006068"/>
    </source>
</evidence>
<dbReference type="InterPro" id="IPR004474">
    <property type="entry name" value="LytR_CpsA_psr"/>
</dbReference>
<dbReference type="AlphaFoldDB" id="A0A415K0R1"/>
<organism evidence="5 6">
    <name type="scientific">Agathobacter rectalis</name>
    <dbReference type="NCBI Taxonomy" id="39491"/>
    <lineage>
        <taxon>Bacteria</taxon>
        <taxon>Bacillati</taxon>
        <taxon>Bacillota</taxon>
        <taxon>Clostridia</taxon>
        <taxon>Lachnospirales</taxon>
        <taxon>Lachnospiraceae</taxon>
        <taxon>Agathobacter</taxon>
    </lineage>
</organism>
<feature type="compositionally biased region" description="Low complexity" evidence="2">
    <location>
        <begin position="380"/>
        <end position="408"/>
    </location>
</feature>
<reference evidence="5 6" key="1">
    <citation type="submission" date="2018-08" db="EMBL/GenBank/DDBJ databases">
        <title>A genome reference for cultivated species of the human gut microbiota.</title>
        <authorList>
            <person name="Zou Y."/>
            <person name="Xue W."/>
            <person name="Luo G."/>
        </authorList>
    </citation>
    <scope>NUCLEOTIDE SEQUENCE [LARGE SCALE GENOMIC DNA]</scope>
    <source>
        <strain evidence="5 6">AF38-24</strain>
    </source>
</reference>
<dbReference type="Gene3D" id="3.40.630.190">
    <property type="entry name" value="LCP protein"/>
    <property type="match status" value="1"/>
</dbReference>
<dbReference type="InterPro" id="IPR050922">
    <property type="entry name" value="LytR/CpsA/Psr_CW_biosynth"/>
</dbReference>
<dbReference type="NCBIfam" id="TIGR00350">
    <property type="entry name" value="lytR_cpsA_psr"/>
    <property type="match status" value="1"/>
</dbReference>
<feature type="compositionally biased region" description="Polar residues" evidence="2">
    <location>
        <begin position="360"/>
        <end position="372"/>
    </location>
</feature>
<evidence type="ECO:0000256" key="3">
    <source>
        <dbReference type="SAM" id="Phobius"/>
    </source>
</evidence>
<dbReference type="EMBL" id="QRON01000002">
    <property type="protein sequence ID" value="RHL29854.1"/>
    <property type="molecule type" value="Genomic_DNA"/>
</dbReference>
<evidence type="ECO:0000256" key="2">
    <source>
        <dbReference type="SAM" id="MobiDB-lite"/>
    </source>
</evidence>
<evidence type="ECO:0000313" key="6">
    <source>
        <dbReference type="Proteomes" id="UP000283297"/>
    </source>
</evidence>
<proteinExistence type="inferred from homology"/>
<feature type="transmembrane region" description="Helical" evidence="3">
    <location>
        <begin position="15"/>
        <end position="35"/>
    </location>
</feature>
<evidence type="ECO:0000259" key="4">
    <source>
        <dbReference type="Pfam" id="PF03816"/>
    </source>
</evidence>
<protein>
    <submittedName>
        <fullName evidence="5">LytR family transcriptional regulator</fullName>
    </submittedName>
</protein>
<gene>
    <name evidence="5" type="ORF">DW028_04310</name>
</gene>
<name>A0A415K0R1_9FIRM</name>
<feature type="domain" description="Cell envelope-related transcriptional attenuator" evidence="4">
    <location>
        <begin position="90"/>
        <end position="247"/>
    </location>
</feature>